<dbReference type="PANTHER" id="PTHR22572">
    <property type="entry name" value="SUGAR-1-PHOSPHATE GUANYL TRANSFERASE"/>
    <property type="match status" value="1"/>
</dbReference>
<evidence type="ECO:0000256" key="1">
    <source>
        <dbReference type="ARBA" id="ARBA00004514"/>
    </source>
</evidence>
<organism evidence="7 8">
    <name type="scientific">Roseiflexus castenholzii (strain DSM 13941 / HLO8)</name>
    <dbReference type="NCBI Taxonomy" id="383372"/>
    <lineage>
        <taxon>Bacteria</taxon>
        <taxon>Bacillati</taxon>
        <taxon>Chloroflexota</taxon>
        <taxon>Chloroflexia</taxon>
        <taxon>Chloroflexales</taxon>
        <taxon>Roseiflexineae</taxon>
        <taxon>Roseiflexaceae</taxon>
        <taxon>Roseiflexus</taxon>
    </lineage>
</organism>
<keyword evidence="3" id="KW-0396">Initiation factor</keyword>
<gene>
    <name evidence="7" type="ordered locus">Rcas_3282</name>
</gene>
<name>A7NP37_ROSCS</name>
<dbReference type="KEGG" id="rca:Rcas_3282"/>
<dbReference type="Gene3D" id="2.160.10.10">
    <property type="entry name" value="Hexapeptide repeat proteins"/>
    <property type="match status" value="1"/>
</dbReference>
<dbReference type="GO" id="GO:0016740">
    <property type="term" value="F:transferase activity"/>
    <property type="evidence" value="ECO:0007669"/>
    <property type="project" value="UniProtKB-KW"/>
</dbReference>
<dbReference type="Proteomes" id="UP000000263">
    <property type="component" value="Chromosome"/>
</dbReference>
<reference evidence="7 8" key="1">
    <citation type="submission" date="2007-08" db="EMBL/GenBank/DDBJ databases">
        <title>Complete sequence of Roseiflexus castenholzii DSM 13941.</title>
        <authorList>
            <consortium name="US DOE Joint Genome Institute"/>
            <person name="Copeland A."/>
            <person name="Lucas S."/>
            <person name="Lapidus A."/>
            <person name="Barry K."/>
            <person name="Glavina del Rio T."/>
            <person name="Dalin E."/>
            <person name="Tice H."/>
            <person name="Pitluck S."/>
            <person name="Thompson L.S."/>
            <person name="Brettin T."/>
            <person name="Bruce D."/>
            <person name="Detter J.C."/>
            <person name="Han C."/>
            <person name="Tapia R."/>
            <person name="Schmutz J."/>
            <person name="Larimer F."/>
            <person name="Land M."/>
            <person name="Hauser L."/>
            <person name="Kyrpides N."/>
            <person name="Mikhailova N."/>
            <person name="Bryant D.A."/>
            <person name="Hanada S."/>
            <person name="Tsukatani Y."/>
            <person name="Richardson P."/>
        </authorList>
    </citation>
    <scope>NUCLEOTIDE SEQUENCE [LARGE SCALE GENOMIC DNA]</scope>
    <source>
        <strain evidence="8">DSM 13941 / HLO8</strain>
    </source>
</reference>
<dbReference type="InterPro" id="IPR005835">
    <property type="entry name" value="NTP_transferase_dom"/>
</dbReference>
<dbReference type="Pfam" id="PF25084">
    <property type="entry name" value="LbH_EIF2B"/>
    <property type="match status" value="1"/>
</dbReference>
<accession>A7NP37</accession>
<evidence type="ECO:0000256" key="4">
    <source>
        <dbReference type="ARBA" id="ARBA00022917"/>
    </source>
</evidence>
<dbReference type="CDD" id="cd04181">
    <property type="entry name" value="NTP_transferase"/>
    <property type="match status" value="1"/>
</dbReference>
<feature type="domain" description="Nucleotidyl transferase" evidence="5">
    <location>
        <begin position="2"/>
        <end position="231"/>
    </location>
</feature>
<proteinExistence type="predicted"/>
<dbReference type="SUPFAM" id="SSF51161">
    <property type="entry name" value="Trimeric LpxA-like enzymes"/>
    <property type="match status" value="1"/>
</dbReference>
<dbReference type="RefSeq" id="WP_012121757.1">
    <property type="nucleotide sequence ID" value="NC_009767.1"/>
</dbReference>
<sequence length="370" mass="40722">MKAVILVGGLGTRLRPLTCNTPKPMIPLVNQPFIVHVLENLRNQGIDEVILCVQYLADRFREALGDGSVLGLKIHVIEEPEPLGTAGAVKNVEHMLDGSTFVFNGDVLTDLDLRAMLAFHRERGSKLTIALTPVEDPTAYGLVEMDETGHIRRFMEKPRVDEITSNLINAGTYIIEPELFRYVPPKQHYMFERGLFPVVLQTRDPMYGYPSPAYWTDIGTPSAYLEVHHDILVGKVRYRFHGKEIGNRVWLVGDADIHPRAQVIGPVVIGPGVKIGAGAQIIGPTVIGAGCVIGAQARIEGAVLWENNQIAEGVALRSCVVGSHNQIGARTHITDGAVVGDSCIIEADNRLERGIRIWPETHLKERSISF</sequence>
<evidence type="ECO:0000313" key="8">
    <source>
        <dbReference type="Proteomes" id="UP000000263"/>
    </source>
</evidence>
<evidence type="ECO:0000256" key="2">
    <source>
        <dbReference type="ARBA" id="ARBA00022490"/>
    </source>
</evidence>
<feature type="domain" description="EIF2B subunit epsilon/gamma LbH" evidence="6">
    <location>
        <begin position="254"/>
        <end position="348"/>
    </location>
</feature>
<dbReference type="InterPro" id="IPR050486">
    <property type="entry name" value="Mannose-1P_guanyltransferase"/>
</dbReference>
<dbReference type="Pfam" id="PF00483">
    <property type="entry name" value="NTP_transferase"/>
    <property type="match status" value="1"/>
</dbReference>
<keyword evidence="2" id="KW-0963">Cytoplasm</keyword>
<dbReference type="AlphaFoldDB" id="A7NP37"/>
<evidence type="ECO:0000259" key="5">
    <source>
        <dbReference type="Pfam" id="PF00483"/>
    </source>
</evidence>
<keyword evidence="8" id="KW-1185">Reference proteome</keyword>
<dbReference type="eggNOG" id="COG1208">
    <property type="taxonomic scope" value="Bacteria"/>
</dbReference>
<comment type="subcellular location">
    <subcellularLocation>
        <location evidence="1">Cytoplasm</location>
        <location evidence="1">Cytosol</location>
    </subcellularLocation>
</comment>
<dbReference type="EMBL" id="CP000804">
    <property type="protein sequence ID" value="ABU59333.1"/>
    <property type="molecule type" value="Genomic_DNA"/>
</dbReference>
<dbReference type="SUPFAM" id="SSF53448">
    <property type="entry name" value="Nucleotide-diphospho-sugar transferases"/>
    <property type="match status" value="1"/>
</dbReference>
<dbReference type="STRING" id="383372.Rcas_3282"/>
<dbReference type="InterPro" id="IPR029044">
    <property type="entry name" value="Nucleotide-diphossugar_trans"/>
</dbReference>
<keyword evidence="4" id="KW-0648">Protein biosynthesis</keyword>
<protein>
    <submittedName>
        <fullName evidence="7">Nucleotidyl transferase</fullName>
    </submittedName>
</protein>
<keyword evidence="7" id="KW-0808">Transferase</keyword>
<dbReference type="InterPro" id="IPR011004">
    <property type="entry name" value="Trimer_LpxA-like_sf"/>
</dbReference>
<dbReference type="HOGENOM" id="CLU_029499_0_2_0"/>
<dbReference type="Gene3D" id="3.90.550.10">
    <property type="entry name" value="Spore Coat Polysaccharide Biosynthesis Protein SpsA, Chain A"/>
    <property type="match status" value="1"/>
</dbReference>
<dbReference type="OrthoDB" id="9803871at2"/>
<evidence type="ECO:0000313" key="7">
    <source>
        <dbReference type="EMBL" id="ABU59333.1"/>
    </source>
</evidence>
<dbReference type="InterPro" id="IPR056764">
    <property type="entry name" value="LbH_EIF2B3/5"/>
</dbReference>
<evidence type="ECO:0000256" key="3">
    <source>
        <dbReference type="ARBA" id="ARBA00022540"/>
    </source>
</evidence>
<evidence type="ECO:0000259" key="6">
    <source>
        <dbReference type="Pfam" id="PF25084"/>
    </source>
</evidence>